<sequence length="97" mass="11244">MKYKITPFSSSEKFSLELHDFTPEGGYELFLQRFCQFAEESFFDWFQGVQSGIGHITYLGTTLTVVWNDFPQSFSFDCSSEKLAVSLQSQLEQFLQN</sequence>
<organism evidence="1 2">
    <name type="scientific">Polaromonas aquatica</name>
    <dbReference type="NCBI Taxonomy" id="332657"/>
    <lineage>
        <taxon>Bacteria</taxon>
        <taxon>Pseudomonadati</taxon>
        <taxon>Pseudomonadota</taxon>
        <taxon>Betaproteobacteria</taxon>
        <taxon>Burkholderiales</taxon>
        <taxon>Comamonadaceae</taxon>
        <taxon>Polaromonas</taxon>
    </lineage>
</organism>
<dbReference type="EMBL" id="JBHSRS010000059">
    <property type="protein sequence ID" value="MFC6282041.1"/>
    <property type="molecule type" value="Genomic_DNA"/>
</dbReference>
<gene>
    <name evidence="1" type="ORF">ACFQND_12465</name>
</gene>
<dbReference type="Proteomes" id="UP001596270">
    <property type="component" value="Unassembled WGS sequence"/>
</dbReference>
<name>A0ABW1TWL1_9BURK</name>
<evidence type="ECO:0000313" key="2">
    <source>
        <dbReference type="Proteomes" id="UP001596270"/>
    </source>
</evidence>
<reference evidence="2" key="1">
    <citation type="journal article" date="2019" name="Int. J. Syst. Evol. Microbiol.">
        <title>The Global Catalogue of Microorganisms (GCM) 10K type strain sequencing project: providing services to taxonomists for standard genome sequencing and annotation.</title>
        <authorList>
            <consortium name="The Broad Institute Genomics Platform"/>
            <consortium name="The Broad Institute Genome Sequencing Center for Infectious Disease"/>
            <person name="Wu L."/>
            <person name="Ma J."/>
        </authorList>
    </citation>
    <scope>NUCLEOTIDE SEQUENCE [LARGE SCALE GENOMIC DNA]</scope>
    <source>
        <strain evidence="2">CCUG 39402</strain>
    </source>
</reference>
<accession>A0ABW1TWL1</accession>
<evidence type="ECO:0000313" key="1">
    <source>
        <dbReference type="EMBL" id="MFC6282041.1"/>
    </source>
</evidence>
<protein>
    <submittedName>
        <fullName evidence="1">Uncharacterized protein</fullName>
    </submittedName>
</protein>
<proteinExistence type="predicted"/>
<keyword evidence="2" id="KW-1185">Reference proteome</keyword>
<dbReference type="RefSeq" id="WP_377413686.1">
    <property type="nucleotide sequence ID" value="NZ_JBHSRS010000059.1"/>
</dbReference>
<comment type="caution">
    <text evidence="1">The sequence shown here is derived from an EMBL/GenBank/DDBJ whole genome shotgun (WGS) entry which is preliminary data.</text>
</comment>